<accession>A0A8B6HNW8</accession>
<protein>
    <submittedName>
        <fullName evidence="9">Interferon, gamma-inducible protein 30</fullName>
    </submittedName>
</protein>
<evidence type="ECO:0000256" key="3">
    <source>
        <dbReference type="ARBA" id="ARBA00022525"/>
    </source>
</evidence>
<dbReference type="GO" id="GO:0005576">
    <property type="term" value="C:extracellular region"/>
    <property type="evidence" value="ECO:0007669"/>
    <property type="project" value="UniProtKB-SubCell"/>
</dbReference>
<keyword evidence="6" id="KW-0325">Glycoprotein</keyword>
<sequence length="263" mass="29802">MERLISLTLIAVFALFGIVTSTTECDLPPSLWCSTSETAKRCKVFDQCKDYQTEKRDAKLVNVTLYHESLCPDCIDFITTSLWKAFTKVSDIFTITMVPYGNAMEKKEANKYKFFCQHGEAECVGNLIESCAIYVLKNERASFNYSHCIASYLNTQRRVDFPKAAKKCANEQSINYDQIDACANGQLGNQLEHQMAVRTRALNPSHNYVPWVTINGVHTEALQNQTETDLIKVVCDTYQGPKPSACQEIIHDTHSCRRLKSEL</sequence>
<feature type="signal peptide" evidence="7">
    <location>
        <begin position="1"/>
        <end position="21"/>
    </location>
</feature>
<dbReference type="PANTHER" id="PTHR13234:SF8">
    <property type="entry name" value="GAMMA-INTERFERON-INDUCIBLE LYSOSOMAL THIOL REDUCTASE"/>
    <property type="match status" value="1"/>
</dbReference>
<dbReference type="InterPro" id="IPR003119">
    <property type="entry name" value="SAP_A"/>
</dbReference>
<evidence type="ECO:0000256" key="7">
    <source>
        <dbReference type="SAM" id="SignalP"/>
    </source>
</evidence>
<evidence type="ECO:0000256" key="5">
    <source>
        <dbReference type="ARBA" id="ARBA00023157"/>
    </source>
</evidence>
<dbReference type="PANTHER" id="PTHR13234">
    <property type="entry name" value="GAMMA-INTERFERON INDUCIBLE LYSOSOMAL THIOL REDUCTASE GILT"/>
    <property type="match status" value="1"/>
</dbReference>
<evidence type="ECO:0000313" key="10">
    <source>
        <dbReference type="Proteomes" id="UP000596742"/>
    </source>
</evidence>
<keyword evidence="4 7" id="KW-0732">Signal</keyword>
<dbReference type="OrthoDB" id="958254at2759"/>
<dbReference type="GO" id="GO:0016671">
    <property type="term" value="F:oxidoreductase activity, acting on a sulfur group of donors, disulfide as acceptor"/>
    <property type="evidence" value="ECO:0007669"/>
    <property type="project" value="InterPro"/>
</dbReference>
<feature type="domain" description="Saposin A-type" evidence="8">
    <location>
        <begin position="18"/>
        <end position="58"/>
    </location>
</feature>
<evidence type="ECO:0000313" key="9">
    <source>
        <dbReference type="EMBL" id="VDI81788.1"/>
    </source>
</evidence>
<gene>
    <name evidence="9" type="ORF">MGAL_10B026830</name>
</gene>
<keyword evidence="10" id="KW-1185">Reference proteome</keyword>
<proteinExistence type="inferred from homology"/>
<evidence type="ECO:0000256" key="2">
    <source>
        <dbReference type="ARBA" id="ARBA00005679"/>
    </source>
</evidence>
<comment type="similarity">
    <text evidence="2">Belongs to the GILT family.</text>
</comment>
<dbReference type="EMBL" id="UYJE01010290">
    <property type="protein sequence ID" value="VDI81788.1"/>
    <property type="molecule type" value="Genomic_DNA"/>
</dbReference>
<keyword evidence="3" id="KW-0964">Secreted</keyword>
<dbReference type="AlphaFoldDB" id="A0A8B6HNW8"/>
<dbReference type="PROSITE" id="PS51110">
    <property type="entry name" value="SAP_A"/>
    <property type="match status" value="1"/>
</dbReference>
<dbReference type="Pfam" id="PF02199">
    <property type="entry name" value="SapA"/>
    <property type="match status" value="1"/>
</dbReference>
<evidence type="ECO:0000259" key="8">
    <source>
        <dbReference type="PROSITE" id="PS51110"/>
    </source>
</evidence>
<evidence type="ECO:0000256" key="4">
    <source>
        <dbReference type="ARBA" id="ARBA00022729"/>
    </source>
</evidence>
<name>A0A8B6HNW8_MYTGA</name>
<comment type="subcellular location">
    <subcellularLocation>
        <location evidence="1">Secreted</location>
    </subcellularLocation>
</comment>
<organism evidence="9 10">
    <name type="scientific">Mytilus galloprovincialis</name>
    <name type="common">Mediterranean mussel</name>
    <dbReference type="NCBI Taxonomy" id="29158"/>
    <lineage>
        <taxon>Eukaryota</taxon>
        <taxon>Metazoa</taxon>
        <taxon>Spiralia</taxon>
        <taxon>Lophotrochozoa</taxon>
        <taxon>Mollusca</taxon>
        <taxon>Bivalvia</taxon>
        <taxon>Autobranchia</taxon>
        <taxon>Pteriomorphia</taxon>
        <taxon>Mytilida</taxon>
        <taxon>Mytiloidea</taxon>
        <taxon>Mytilidae</taxon>
        <taxon>Mytilinae</taxon>
        <taxon>Mytilus</taxon>
    </lineage>
</organism>
<evidence type="ECO:0000256" key="6">
    <source>
        <dbReference type="ARBA" id="ARBA00023180"/>
    </source>
</evidence>
<reference evidence="9" key="1">
    <citation type="submission" date="2018-11" db="EMBL/GenBank/DDBJ databases">
        <authorList>
            <person name="Alioto T."/>
            <person name="Alioto T."/>
        </authorList>
    </citation>
    <scope>NUCLEOTIDE SEQUENCE</scope>
</reference>
<comment type="caution">
    <text evidence="9">The sequence shown here is derived from an EMBL/GenBank/DDBJ whole genome shotgun (WGS) entry which is preliminary data.</text>
</comment>
<dbReference type="Pfam" id="PF03227">
    <property type="entry name" value="GILT"/>
    <property type="match status" value="1"/>
</dbReference>
<keyword evidence="5" id="KW-1015">Disulfide bond</keyword>
<evidence type="ECO:0000256" key="1">
    <source>
        <dbReference type="ARBA" id="ARBA00004613"/>
    </source>
</evidence>
<dbReference type="InterPro" id="IPR004911">
    <property type="entry name" value="Interferon-induced_GILT"/>
</dbReference>
<feature type="chain" id="PRO_5032826833" evidence="7">
    <location>
        <begin position="22"/>
        <end position="263"/>
    </location>
</feature>
<dbReference type="Proteomes" id="UP000596742">
    <property type="component" value="Unassembled WGS sequence"/>
</dbReference>